<organism evidence="1 2">
    <name type="scientific">Nocardia wallacei</name>
    <dbReference type="NCBI Taxonomy" id="480035"/>
    <lineage>
        <taxon>Bacteria</taxon>
        <taxon>Bacillati</taxon>
        <taxon>Actinomycetota</taxon>
        <taxon>Actinomycetes</taxon>
        <taxon>Mycobacteriales</taxon>
        <taxon>Nocardiaceae</taxon>
        <taxon>Nocardia</taxon>
    </lineage>
</organism>
<keyword evidence="2" id="KW-1185">Reference proteome</keyword>
<dbReference type="RefSeq" id="WP_187684310.1">
    <property type="nucleotide sequence ID" value="NZ_AP023396.1"/>
</dbReference>
<dbReference type="AlphaFoldDB" id="A0A7G1KRA5"/>
<proteinExistence type="predicted"/>
<dbReference type="KEGG" id="nwl:NWFMUON74_51730"/>
<dbReference type="EMBL" id="AP023396">
    <property type="protein sequence ID" value="BCK57401.1"/>
    <property type="molecule type" value="Genomic_DNA"/>
</dbReference>
<evidence type="ECO:0000313" key="2">
    <source>
        <dbReference type="Proteomes" id="UP000516173"/>
    </source>
</evidence>
<dbReference type="GeneID" id="80351762"/>
<evidence type="ECO:0000313" key="1">
    <source>
        <dbReference type="EMBL" id="BCK57401.1"/>
    </source>
</evidence>
<gene>
    <name evidence="1" type="ORF">NWFMUON74_51730</name>
</gene>
<accession>A0A7G1KRA5</accession>
<dbReference type="Proteomes" id="UP000516173">
    <property type="component" value="Chromosome"/>
</dbReference>
<sequence>MNHNMNNRPDRYAALERRHRVRIVAGLRDAGLSYTAIREQLGIPLRKVEQILGEAAALRAQGFSAAEVAAEIGVPAGSMGRVLPGPRSDQVTERQAQVLGGLSHMHGMQIDVLAEFLNVYESSAYAIAKLLVDNGQVSMAKVQRGRAWVWPRRDVAARYLGWRPSEWQPPLMFANHYRAVAQARIMLVGSDPELWVSERVLRHQAGVRLRSQEMRRGKAVLEVSTGREPRPGRPHVHDGWFLGVVDGIYGWWALEVELTEKDPRHLDTAMQGAFRAAIHAEPQRMTGVLYLCRTTSVMAAVEAARRRIPPELDLPELLFAIGDFDEQWQQFLTERRAVREARKANRHARTVLHISKEAS</sequence>
<reference evidence="1 2" key="1">
    <citation type="submission" date="2020-08" db="EMBL/GenBank/DDBJ databases">
        <title>Genome Sequencing of Nocardia wallacei strain FMUON74 and assembly.</title>
        <authorList>
            <person name="Toyokawa M."/>
            <person name="Uesaka K."/>
        </authorList>
    </citation>
    <scope>NUCLEOTIDE SEQUENCE [LARGE SCALE GENOMIC DNA]</scope>
    <source>
        <strain evidence="1 2">FMUON74</strain>
    </source>
</reference>
<protein>
    <submittedName>
        <fullName evidence="1">Uncharacterized protein</fullName>
    </submittedName>
</protein>
<name>A0A7G1KRA5_9NOCA</name>